<evidence type="ECO:0000313" key="1">
    <source>
        <dbReference type="EMBL" id="KIH64712.1"/>
    </source>
</evidence>
<protein>
    <recommendedName>
        <fullName evidence="3">SCP domain-containing protein</fullName>
    </recommendedName>
</protein>
<evidence type="ECO:0000313" key="2">
    <source>
        <dbReference type="Proteomes" id="UP000054047"/>
    </source>
</evidence>
<organism evidence="1 2">
    <name type="scientific">Ancylostoma duodenale</name>
    <dbReference type="NCBI Taxonomy" id="51022"/>
    <lineage>
        <taxon>Eukaryota</taxon>
        <taxon>Metazoa</taxon>
        <taxon>Ecdysozoa</taxon>
        <taxon>Nematoda</taxon>
        <taxon>Chromadorea</taxon>
        <taxon>Rhabditida</taxon>
        <taxon>Rhabditina</taxon>
        <taxon>Rhabditomorpha</taxon>
        <taxon>Strongyloidea</taxon>
        <taxon>Ancylostomatidae</taxon>
        <taxon>Ancylostomatinae</taxon>
        <taxon>Ancylostoma</taxon>
    </lineage>
</organism>
<evidence type="ECO:0008006" key="3">
    <source>
        <dbReference type="Google" id="ProtNLM"/>
    </source>
</evidence>
<gene>
    <name evidence="1" type="ORF">ANCDUO_04974</name>
</gene>
<accession>A0A0C2DPX7</accession>
<keyword evidence="2" id="KW-1185">Reference proteome</keyword>
<dbReference type="Gene3D" id="3.40.33.10">
    <property type="entry name" value="CAP"/>
    <property type="match status" value="1"/>
</dbReference>
<dbReference type="Proteomes" id="UP000054047">
    <property type="component" value="Unassembled WGS sequence"/>
</dbReference>
<dbReference type="SUPFAM" id="SSF55797">
    <property type="entry name" value="PR-1-like"/>
    <property type="match status" value="1"/>
</dbReference>
<reference evidence="1 2" key="1">
    <citation type="submission" date="2013-12" db="EMBL/GenBank/DDBJ databases">
        <title>Draft genome of the parsitic nematode Ancylostoma duodenale.</title>
        <authorList>
            <person name="Mitreva M."/>
        </authorList>
    </citation>
    <scope>NUCLEOTIDE SEQUENCE [LARGE SCALE GENOMIC DNA]</scope>
    <source>
        <strain evidence="1 2">Zhejiang</strain>
    </source>
</reference>
<proteinExistence type="predicted"/>
<dbReference type="EMBL" id="KN727913">
    <property type="protein sequence ID" value="KIH64712.1"/>
    <property type="molecule type" value="Genomic_DNA"/>
</dbReference>
<name>A0A0C2DPX7_9BILA</name>
<sequence length="123" mass="13772">MARMKWSGHSLNEGVNLPANKNLVLNQMCEKSFGKISNDDIRKTFLNLHNKSKVAQGKAKMGNGNMARQAVMMRRLTYECSLELSAYRSAKRCEDAVGNTTIAENRIMLPNTNVDFSFAAEQV</sequence>
<dbReference type="AlphaFoldDB" id="A0A0C2DPX7"/>
<dbReference type="InterPro" id="IPR035940">
    <property type="entry name" value="CAP_sf"/>
</dbReference>